<feature type="domain" description="GmrSD restriction endonucleases N-terminal" evidence="1">
    <location>
        <begin position="9"/>
        <end position="249"/>
    </location>
</feature>
<reference evidence="2 3" key="1">
    <citation type="journal article" date="2022" name="Microbiol. Resour. Announc.">
        <title>Complete Genome Sequence of Mesorhizobium ciceri Strain R30, a Rhizobium Used as a Commercial Inoculant for Chickpea in Argentina.</title>
        <authorList>
            <person name="Foresto E."/>
            <person name="Revale S."/>
            <person name="Primo E."/>
            <person name="Nievas F."/>
            <person name="Carezzano E."/>
            <person name="Puente M."/>
            <person name="Alzari P."/>
            <person name="Mart M."/>
            <person name="Ben-Assaya M."/>
            <person name="Mornico D."/>
            <person name="Santoro M."/>
            <person name="Mart F."/>
            <person name="Giordano W."/>
            <person name="Bogino P."/>
        </authorList>
    </citation>
    <scope>NUCLEOTIDE SEQUENCE [LARGE SCALE GENOMIC DNA]</scope>
    <source>
        <strain evidence="2 3">R30</strain>
    </source>
</reference>
<keyword evidence="3" id="KW-1185">Reference proteome</keyword>
<dbReference type="PANTHER" id="PTHR37292:SF2">
    <property type="entry name" value="DUF262 DOMAIN-CONTAINING PROTEIN"/>
    <property type="match status" value="1"/>
</dbReference>
<evidence type="ECO:0000259" key="1">
    <source>
        <dbReference type="Pfam" id="PF03235"/>
    </source>
</evidence>
<dbReference type="EMBL" id="CP088147">
    <property type="protein sequence ID" value="UTU51782.1"/>
    <property type="molecule type" value="Genomic_DNA"/>
</dbReference>
<gene>
    <name evidence="2" type="ORF">LRP29_30735</name>
</gene>
<sequence length="566" mass="65730">MEYIPVRVSDLIRQLNRDLYLPAIQREFVWRPERIERLFDSMMSDFPIGSFLYWKLEQKNKDEWPVYEFIRDFDDEDPHNPAANMSGITRDVTLVLDGQQRITSLFIGLRGSYRYFHYRWRKLKLYLNLLKAPTPNEENPEELTYSFAFRENEEPKGDKPQIWYPVGRILDFEDAEDAKADMKARLAAVGEEQRDNAQRLIGRLHNRVHTTLIGNYYEERSQDYDKVLQVFVRANSGGQPLEYSDLLLATATAKWDSLDARSEIHDFTDSLNDIGTGYNFGKDFVLKASLYLTDGLPIQYKVKNFTRQNLRLIEANWDNIKQALSTTVRLISRFGFNSKNVVAPLALLPIALYIMKLGNWSFDTSSSVKDAEAQVTIRKWFVFTTLKNAFGSSTDTTLSRLRELLKDCNATTPFPAISLYNSLGIEPRLSETEIARILEYGYQGRYTNLALSLLYPDRDWKDAVFHEDHVFPKTEFQSSKLKSRGYDESKVQLYLSKFNTLVNLQLLTESENLSKNATPFDEWLETREPPFRARHLIPDLSVYGFDAFGEFQKNRAELIAAALNRE</sequence>
<dbReference type="Pfam" id="PF03235">
    <property type="entry name" value="GmrSD_N"/>
    <property type="match status" value="1"/>
</dbReference>
<proteinExistence type="predicted"/>
<name>A0AB38TBV2_9HYPH</name>
<dbReference type="RefSeq" id="WP_024503121.1">
    <property type="nucleotide sequence ID" value="NZ_CP088147.1"/>
</dbReference>
<dbReference type="InterPro" id="IPR004919">
    <property type="entry name" value="GmrSD_N"/>
</dbReference>
<evidence type="ECO:0000313" key="3">
    <source>
        <dbReference type="Proteomes" id="UP001060070"/>
    </source>
</evidence>
<protein>
    <submittedName>
        <fullName evidence="2">DUF262 domain-containing protein</fullName>
    </submittedName>
</protein>
<evidence type="ECO:0000313" key="2">
    <source>
        <dbReference type="EMBL" id="UTU51782.1"/>
    </source>
</evidence>
<organism evidence="2 3">
    <name type="scientific">Mesorhizobium ciceri</name>
    <dbReference type="NCBI Taxonomy" id="39645"/>
    <lineage>
        <taxon>Bacteria</taxon>
        <taxon>Pseudomonadati</taxon>
        <taxon>Pseudomonadota</taxon>
        <taxon>Alphaproteobacteria</taxon>
        <taxon>Hyphomicrobiales</taxon>
        <taxon>Phyllobacteriaceae</taxon>
        <taxon>Mesorhizobium</taxon>
    </lineage>
</organism>
<dbReference type="PANTHER" id="PTHR37292">
    <property type="entry name" value="VNG6097C"/>
    <property type="match status" value="1"/>
</dbReference>
<dbReference type="AlphaFoldDB" id="A0AB38TBV2"/>
<dbReference type="Proteomes" id="UP001060070">
    <property type="component" value="Chromosome"/>
</dbReference>
<accession>A0AB38TBV2</accession>